<dbReference type="Proteomes" id="UP000053342">
    <property type="component" value="Unassembled WGS sequence"/>
</dbReference>
<dbReference type="HOGENOM" id="CLU_3143054_0_0_1"/>
<dbReference type="AlphaFoldDB" id="A0A0D2CBK5"/>
<dbReference type="GeneID" id="27354942"/>
<keyword evidence="2" id="KW-1185">Reference proteome</keyword>
<reference evidence="1 2" key="1">
    <citation type="submission" date="2015-01" db="EMBL/GenBank/DDBJ databases">
        <title>The Genome Sequence of Exophiala oligosperma CBS72588.</title>
        <authorList>
            <consortium name="The Broad Institute Genomics Platform"/>
            <person name="Cuomo C."/>
            <person name="de Hoog S."/>
            <person name="Gorbushina A."/>
            <person name="Stielow B."/>
            <person name="Teixiera M."/>
            <person name="Abouelleil A."/>
            <person name="Chapman S.B."/>
            <person name="Priest M."/>
            <person name="Young S.K."/>
            <person name="Wortman J."/>
            <person name="Nusbaum C."/>
            <person name="Birren B."/>
        </authorList>
    </citation>
    <scope>NUCLEOTIDE SEQUENCE [LARGE SCALE GENOMIC DNA]</scope>
    <source>
        <strain evidence="1 2">CBS 72588</strain>
    </source>
</reference>
<gene>
    <name evidence="1" type="ORF">PV06_02868</name>
</gene>
<dbReference type="VEuPathDB" id="FungiDB:PV06_02868"/>
<protein>
    <submittedName>
        <fullName evidence="1">Uncharacterized protein</fullName>
    </submittedName>
</protein>
<organism evidence="1 2">
    <name type="scientific">Exophiala oligosperma</name>
    <dbReference type="NCBI Taxonomy" id="215243"/>
    <lineage>
        <taxon>Eukaryota</taxon>
        <taxon>Fungi</taxon>
        <taxon>Dikarya</taxon>
        <taxon>Ascomycota</taxon>
        <taxon>Pezizomycotina</taxon>
        <taxon>Eurotiomycetes</taxon>
        <taxon>Chaetothyriomycetidae</taxon>
        <taxon>Chaetothyriales</taxon>
        <taxon>Herpotrichiellaceae</taxon>
        <taxon>Exophiala</taxon>
    </lineage>
</organism>
<evidence type="ECO:0000313" key="2">
    <source>
        <dbReference type="Proteomes" id="UP000053342"/>
    </source>
</evidence>
<dbReference type="RefSeq" id="XP_016267503.1">
    <property type="nucleotide sequence ID" value="XM_016403606.1"/>
</dbReference>
<name>A0A0D2CBK5_9EURO</name>
<proteinExistence type="predicted"/>
<sequence>MLREGDKCDKAKEWREDGYGCLHRPSINKHFTSEKKLGAVLTFGEAKPI</sequence>
<dbReference type="EMBL" id="KN847333">
    <property type="protein sequence ID" value="KIW47287.1"/>
    <property type="molecule type" value="Genomic_DNA"/>
</dbReference>
<accession>A0A0D2CBK5</accession>
<evidence type="ECO:0000313" key="1">
    <source>
        <dbReference type="EMBL" id="KIW47287.1"/>
    </source>
</evidence>